<evidence type="ECO:0000259" key="1">
    <source>
        <dbReference type="Pfam" id="PF00781"/>
    </source>
</evidence>
<keyword evidence="3" id="KW-0418">Kinase</keyword>
<protein>
    <submittedName>
        <fullName evidence="3">Diacylglycerol kinase family protein</fullName>
    </submittedName>
</protein>
<dbReference type="RefSeq" id="WP_140031307.1">
    <property type="nucleotide sequence ID" value="NZ_AP027305.1"/>
</dbReference>
<dbReference type="Pfam" id="PF19279">
    <property type="entry name" value="YegS_C"/>
    <property type="match status" value="1"/>
</dbReference>
<dbReference type="Gene3D" id="2.60.200.40">
    <property type="match status" value="1"/>
</dbReference>
<keyword evidence="3" id="KW-0808">Transferase</keyword>
<dbReference type="InterPro" id="IPR016064">
    <property type="entry name" value="NAD/diacylglycerol_kinase_sf"/>
</dbReference>
<reference evidence="3" key="1">
    <citation type="submission" date="2023-11" db="EMBL/GenBank/DDBJ databases">
        <title>Completed genome sequence of Mycoplasma equirhinis type strain M432/72.</title>
        <authorList>
            <person name="Spergser J."/>
        </authorList>
    </citation>
    <scope>NUCLEOTIDE SEQUENCE [LARGE SCALE GENOMIC DNA]</scope>
    <source>
        <strain evidence="3">M432/72</strain>
    </source>
</reference>
<feature type="domain" description="YegS/DAGK C-terminal" evidence="2">
    <location>
        <begin position="140"/>
        <end position="281"/>
    </location>
</feature>
<dbReference type="GeneID" id="94493754"/>
<evidence type="ECO:0000313" key="4">
    <source>
        <dbReference type="Proteomes" id="UP001303601"/>
    </source>
</evidence>
<dbReference type="EMBL" id="CP137845">
    <property type="protein sequence ID" value="WPB53846.1"/>
    <property type="molecule type" value="Genomic_DNA"/>
</dbReference>
<dbReference type="Pfam" id="PF00781">
    <property type="entry name" value="DAGK_cat"/>
    <property type="match status" value="1"/>
</dbReference>
<dbReference type="GO" id="GO:0016301">
    <property type="term" value="F:kinase activity"/>
    <property type="evidence" value="ECO:0007669"/>
    <property type="project" value="UniProtKB-KW"/>
</dbReference>
<evidence type="ECO:0000313" key="3">
    <source>
        <dbReference type="EMBL" id="WPB53846.1"/>
    </source>
</evidence>
<feature type="domain" description="DAGKc" evidence="1">
    <location>
        <begin position="3"/>
        <end position="105"/>
    </location>
</feature>
<keyword evidence="4" id="KW-1185">Reference proteome</keyword>
<gene>
    <name evidence="3" type="ORF">R9B83_02545</name>
</gene>
<dbReference type="Gene3D" id="3.40.50.10330">
    <property type="entry name" value="Probable inorganic polyphosphate/atp-NAD kinase, domain 1"/>
    <property type="match status" value="1"/>
</dbReference>
<dbReference type="Proteomes" id="UP001303601">
    <property type="component" value="Chromosome"/>
</dbReference>
<accession>A0ABZ0PAI7</accession>
<proteinExistence type="predicted"/>
<organism evidence="3 4">
    <name type="scientific">Metamycoplasma equirhinis</name>
    <dbReference type="NCBI Taxonomy" id="92402"/>
    <lineage>
        <taxon>Bacteria</taxon>
        <taxon>Bacillati</taxon>
        <taxon>Mycoplasmatota</taxon>
        <taxon>Mycoplasmoidales</taxon>
        <taxon>Metamycoplasmataceae</taxon>
        <taxon>Metamycoplasma</taxon>
    </lineage>
</organism>
<dbReference type="SUPFAM" id="SSF111331">
    <property type="entry name" value="NAD kinase/diacylglycerol kinase-like"/>
    <property type="match status" value="1"/>
</dbReference>
<dbReference type="InterPro" id="IPR017438">
    <property type="entry name" value="ATP-NAD_kinase_N"/>
</dbReference>
<sequence length="291" mass="33073">MLYIFFNSLSKSGSRQSKIYRIVAKSISIFQTEGVEIRDISKIADPNKLIKSLSETEDIVLIIGGDGTLTHIINKIHSIENLPKIYAYRAGTGNDFLRDLSKIPGTKIIKKRYFLINPYFKKLPTIVLNNSHERAFINGIGFGLDAYIANYVNTKKAKKGFASFFIETIRAFKNFRTYENCQIIIDGKEYNFEKVWLVSIMNGCYYGGGMKIAPNANRLSDQLSVIVIHKISKRVLPLLLTSVYTGRHLKYKKAVTELIGQNIYVKCDDIKLMQLDGESFAAKKEMQISKK</sequence>
<name>A0ABZ0PAI7_9BACT</name>
<evidence type="ECO:0000259" key="2">
    <source>
        <dbReference type="Pfam" id="PF19279"/>
    </source>
</evidence>
<dbReference type="InterPro" id="IPR045540">
    <property type="entry name" value="YegS/DAGK_C"/>
</dbReference>
<dbReference type="InterPro" id="IPR001206">
    <property type="entry name" value="Diacylglycerol_kinase_cat_dom"/>
</dbReference>